<evidence type="ECO:0000313" key="2">
    <source>
        <dbReference type="Proteomes" id="UP001499854"/>
    </source>
</evidence>
<reference evidence="1 2" key="1">
    <citation type="journal article" date="2019" name="Int. J. Syst. Evol. Microbiol.">
        <title>The Global Catalogue of Microorganisms (GCM) 10K type strain sequencing project: providing services to taxonomists for standard genome sequencing and annotation.</title>
        <authorList>
            <consortium name="The Broad Institute Genomics Platform"/>
            <consortium name="The Broad Institute Genome Sequencing Center for Infectious Disease"/>
            <person name="Wu L."/>
            <person name="Ma J."/>
        </authorList>
    </citation>
    <scope>NUCLEOTIDE SEQUENCE [LARGE SCALE GENOMIC DNA]</scope>
    <source>
        <strain evidence="1 2">JCM 16013</strain>
    </source>
</reference>
<accession>A0ABN2RBH9</accession>
<name>A0ABN2RBH9_9ACTN</name>
<organism evidence="1 2">
    <name type="scientific">Catenulispora subtropica</name>
    <dbReference type="NCBI Taxonomy" id="450798"/>
    <lineage>
        <taxon>Bacteria</taxon>
        <taxon>Bacillati</taxon>
        <taxon>Actinomycetota</taxon>
        <taxon>Actinomycetes</taxon>
        <taxon>Catenulisporales</taxon>
        <taxon>Catenulisporaceae</taxon>
        <taxon>Catenulispora</taxon>
    </lineage>
</organism>
<dbReference type="EMBL" id="BAAAQM010000011">
    <property type="protein sequence ID" value="GAA1966566.1"/>
    <property type="molecule type" value="Genomic_DNA"/>
</dbReference>
<evidence type="ECO:0000313" key="1">
    <source>
        <dbReference type="EMBL" id="GAA1966566.1"/>
    </source>
</evidence>
<dbReference type="Proteomes" id="UP001499854">
    <property type="component" value="Unassembled WGS sequence"/>
</dbReference>
<protein>
    <submittedName>
        <fullName evidence="1">Uncharacterized protein</fullName>
    </submittedName>
</protein>
<dbReference type="RefSeq" id="WP_344657168.1">
    <property type="nucleotide sequence ID" value="NZ_BAAAQM010000011.1"/>
</dbReference>
<comment type="caution">
    <text evidence="1">The sequence shown here is derived from an EMBL/GenBank/DDBJ whole genome shotgun (WGS) entry which is preliminary data.</text>
</comment>
<keyword evidence="2" id="KW-1185">Reference proteome</keyword>
<proteinExistence type="predicted"/>
<gene>
    <name evidence="1" type="ORF">GCM10009838_25420</name>
</gene>
<sequence length="180" mass="19280">MNTGTAGTPAAPTGSTAADLIAFWDWALAAGQVRLDTGRGIKNACARILSATPGWRSLDIHTLDVQEAVAAYAADNVGLVTEKTLGIYASTFRRGLRLYRDYLADPDSFDPELPRHRPWPHRAATAPGGTGRLQIRLAHGRTAELTYPADLTAADAAKAVHTLRHLLPTLPVDADTEEDS</sequence>